<keyword evidence="3" id="KW-1185">Reference proteome</keyword>
<gene>
    <name evidence="2" type="ORF">FKW77_005246</name>
</gene>
<feature type="region of interest" description="Disordered" evidence="1">
    <location>
        <begin position="179"/>
        <end position="266"/>
    </location>
</feature>
<feature type="compositionally biased region" description="Pro residues" evidence="1">
    <location>
        <begin position="204"/>
        <end position="226"/>
    </location>
</feature>
<feature type="compositionally biased region" description="Acidic residues" evidence="1">
    <location>
        <begin position="138"/>
        <end position="150"/>
    </location>
</feature>
<feature type="region of interest" description="Disordered" evidence="1">
    <location>
        <begin position="81"/>
        <end position="150"/>
    </location>
</feature>
<dbReference type="AlphaFoldDB" id="A0A517L1B3"/>
<sequence length="363" mass="36450">MPAISAIPPEAAGGGVESLAAGGDDELDPKDGGTREVLFEPAPLAVEPAPKEVLFESAVKPPKDVELDPVVELPRDVEFEPAEELALGAESESGNGGTVAPGDDALESGAAGAGEEELESGVDAAGLDALESGAAGAGEEELESGVDAAGLDELDAGAELASSLPAPGKRLLRLLGSNPFSLSMSEDTNDLTSATRPVLSDSPALPPSSPENTPPMPPPAALPAPAPGLSAEGEEASGKRAKEDAALSVVFDASGPPDVSGKGDKLSGSEFVELPASAPPRPGDVKKPPLVLLLIYEIWSDLPSFAEAEFGGLDASDLGLPPPISMPGMESPPAGLGDDKELESLSGEAAAELVKPPVAFEEE</sequence>
<feature type="compositionally biased region" description="Basic and acidic residues" evidence="1">
    <location>
        <begin position="236"/>
        <end position="245"/>
    </location>
</feature>
<name>A0A517L1B3_9PEZI</name>
<dbReference type="EMBL" id="CP042187">
    <property type="protein sequence ID" value="QDS69423.1"/>
    <property type="molecule type" value="Genomic_DNA"/>
</dbReference>
<dbReference type="Proteomes" id="UP000316270">
    <property type="component" value="Chromosome 3"/>
</dbReference>
<feature type="compositionally biased region" description="Low complexity" evidence="1">
    <location>
        <begin position="84"/>
        <end position="93"/>
    </location>
</feature>
<organism evidence="2 3">
    <name type="scientific">Venturia effusa</name>
    <dbReference type="NCBI Taxonomy" id="50376"/>
    <lineage>
        <taxon>Eukaryota</taxon>
        <taxon>Fungi</taxon>
        <taxon>Dikarya</taxon>
        <taxon>Ascomycota</taxon>
        <taxon>Pezizomycotina</taxon>
        <taxon>Dothideomycetes</taxon>
        <taxon>Pleosporomycetidae</taxon>
        <taxon>Venturiales</taxon>
        <taxon>Venturiaceae</taxon>
        <taxon>Venturia</taxon>
    </lineage>
</organism>
<accession>A0A517L1B3</accession>
<evidence type="ECO:0000313" key="2">
    <source>
        <dbReference type="EMBL" id="QDS69423.1"/>
    </source>
</evidence>
<evidence type="ECO:0000313" key="3">
    <source>
        <dbReference type="Proteomes" id="UP000316270"/>
    </source>
</evidence>
<feature type="region of interest" description="Disordered" evidence="1">
    <location>
        <begin position="1"/>
        <end position="35"/>
    </location>
</feature>
<proteinExistence type="predicted"/>
<feature type="compositionally biased region" description="Low complexity" evidence="1">
    <location>
        <begin position="344"/>
        <end position="353"/>
    </location>
</feature>
<protein>
    <submittedName>
        <fullName evidence="2">Uncharacterized protein</fullName>
    </submittedName>
</protein>
<feature type="compositionally biased region" description="Low complexity" evidence="1">
    <location>
        <begin position="121"/>
        <end position="134"/>
    </location>
</feature>
<evidence type="ECO:0000256" key="1">
    <source>
        <dbReference type="SAM" id="MobiDB-lite"/>
    </source>
</evidence>
<reference evidence="2 3" key="1">
    <citation type="submission" date="2019-07" db="EMBL/GenBank/DDBJ databases">
        <title>Finished genome of Venturia effusa.</title>
        <authorList>
            <person name="Young C.A."/>
            <person name="Cox M.P."/>
            <person name="Ganley A.R.D."/>
            <person name="David W.J."/>
        </authorList>
    </citation>
    <scope>NUCLEOTIDE SEQUENCE [LARGE SCALE GENOMIC DNA]</scope>
    <source>
        <strain evidence="3">albino</strain>
    </source>
</reference>
<feature type="compositionally biased region" description="Polar residues" evidence="1">
    <location>
        <begin position="179"/>
        <end position="195"/>
    </location>
</feature>
<feature type="region of interest" description="Disordered" evidence="1">
    <location>
        <begin position="321"/>
        <end position="363"/>
    </location>
</feature>